<evidence type="ECO:0000313" key="3">
    <source>
        <dbReference type="EMBL" id="TFI59149.1"/>
    </source>
</evidence>
<accession>A0A4Y8ZWQ6</accession>
<dbReference type="Pfam" id="PF00135">
    <property type="entry name" value="COesterase"/>
    <property type="match status" value="2"/>
</dbReference>
<feature type="signal peptide" evidence="1">
    <location>
        <begin position="1"/>
        <end position="25"/>
    </location>
</feature>
<sequence length="490" mass="52966">MRVTGRMFAAVVACAMLMAAAPPVAVEGGWLQGGEDNGALIFRGIPFAAPPTEVRRWKAPAAVIPWTGVRDATKPAAACVQNDQGWNREDFISGREDCLTLDIRTPALAGKRPVLVWIHGGSNRAGSPGDMIRSRFGGGEVVLVAIRYRLGIFGFLSHRGLAREAGGASGNYGLMDQIAALAWVQRNIARLGGDPRRVTIAGESAGAQDVGLLLAAPAARSLFAQAVLESGTPGFGLPWRSREQAERIGDQADALLDTGGEVAKLRAASVPALLQADLRLHDEALEADDYMWLRTTIDGAVLSRSPREHLEEGPAKPVIVGSNRLELDLPGGRPHRDAFLARAFGAREAEARAFYRLDQPEPAADPRLGTLDQQIATDVTFRCPAEEMAMIMARKGAPTWRYDFDLSPEGDRTSHAAELGYVFGDLRFAGTLSLSDYWTRFVVAGDPNGTGLPAWPRYTVDTRRHLAFEPTGAIQGSRLREEICRLTDRL</sequence>
<feature type="domain" description="Carboxylesterase type B" evidence="2">
    <location>
        <begin position="24"/>
        <end position="327"/>
    </location>
</feature>
<organism evidence="3 4">
    <name type="scientific">Sphingomonas parva</name>
    <dbReference type="NCBI Taxonomy" id="2555898"/>
    <lineage>
        <taxon>Bacteria</taxon>
        <taxon>Pseudomonadati</taxon>
        <taxon>Pseudomonadota</taxon>
        <taxon>Alphaproteobacteria</taxon>
        <taxon>Sphingomonadales</taxon>
        <taxon>Sphingomonadaceae</taxon>
        <taxon>Sphingomonas</taxon>
    </lineage>
</organism>
<evidence type="ECO:0000256" key="1">
    <source>
        <dbReference type="SAM" id="SignalP"/>
    </source>
</evidence>
<proteinExistence type="predicted"/>
<reference evidence="3 4" key="1">
    <citation type="submission" date="2019-03" db="EMBL/GenBank/DDBJ databases">
        <title>Genome sequence of Sphingomonas sp. 17J27-24.</title>
        <authorList>
            <person name="Kim M."/>
            <person name="Maeng S."/>
            <person name="Sathiyaraj S."/>
        </authorList>
    </citation>
    <scope>NUCLEOTIDE SEQUENCE [LARGE SCALE GENOMIC DNA]</scope>
    <source>
        <strain evidence="3 4">17J27-24</strain>
    </source>
</reference>
<dbReference type="Gene3D" id="3.40.50.1820">
    <property type="entry name" value="alpha/beta hydrolase"/>
    <property type="match status" value="1"/>
</dbReference>
<keyword evidence="1" id="KW-0732">Signal</keyword>
<dbReference type="AlphaFoldDB" id="A0A4Y8ZWQ6"/>
<protein>
    <submittedName>
        <fullName evidence="3">Carboxylesterase</fullName>
    </submittedName>
</protein>
<dbReference type="SUPFAM" id="SSF53474">
    <property type="entry name" value="alpha/beta-Hydrolases"/>
    <property type="match status" value="1"/>
</dbReference>
<dbReference type="InterPro" id="IPR002018">
    <property type="entry name" value="CarbesteraseB"/>
</dbReference>
<dbReference type="InterPro" id="IPR029058">
    <property type="entry name" value="AB_hydrolase_fold"/>
</dbReference>
<evidence type="ECO:0000259" key="2">
    <source>
        <dbReference type="Pfam" id="PF00135"/>
    </source>
</evidence>
<evidence type="ECO:0000313" key="4">
    <source>
        <dbReference type="Proteomes" id="UP000298213"/>
    </source>
</evidence>
<dbReference type="OrthoDB" id="9775851at2"/>
<dbReference type="InterPro" id="IPR050309">
    <property type="entry name" value="Type-B_Carboxylest/Lipase"/>
</dbReference>
<gene>
    <name evidence="3" type="ORF">E2493_06385</name>
</gene>
<dbReference type="Proteomes" id="UP000298213">
    <property type="component" value="Unassembled WGS sequence"/>
</dbReference>
<keyword evidence="4" id="KW-1185">Reference proteome</keyword>
<dbReference type="PANTHER" id="PTHR11559">
    <property type="entry name" value="CARBOXYLESTERASE"/>
    <property type="match status" value="1"/>
</dbReference>
<feature type="chain" id="PRO_5021485469" evidence="1">
    <location>
        <begin position="26"/>
        <end position="490"/>
    </location>
</feature>
<comment type="caution">
    <text evidence="3">The sequence shown here is derived from an EMBL/GenBank/DDBJ whole genome shotgun (WGS) entry which is preliminary data.</text>
</comment>
<dbReference type="EMBL" id="SPDV01000009">
    <property type="protein sequence ID" value="TFI59149.1"/>
    <property type="molecule type" value="Genomic_DNA"/>
</dbReference>
<name>A0A4Y8ZWQ6_9SPHN</name>
<feature type="domain" description="Carboxylesterase type B" evidence="2">
    <location>
        <begin position="373"/>
        <end position="473"/>
    </location>
</feature>